<protein>
    <recommendedName>
        <fullName evidence="3">Outer membrane lipoprotein-sorting protein</fullName>
    </recommendedName>
</protein>
<name>A0AAU7DFV1_9BACT</name>
<feature type="chain" id="PRO_5043358096" description="Outer membrane lipoprotein-sorting protein" evidence="1">
    <location>
        <begin position="23"/>
        <end position="246"/>
    </location>
</feature>
<evidence type="ECO:0000256" key="1">
    <source>
        <dbReference type="SAM" id="SignalP"/>
    </source>
</evidence>
<proteinExistence type="predicted"/>
<accession>A0AAU7DFV1</accession>
<dbReference type="AlphaFoldDB" id="A0AAU7DFV1"/>
<dbReference type="RefSeq" id="WP_348261482.1">
    <property type="nucleotide sequence ID" value="NZ_CP121196.1"/>
</dbReference>
<gene>
    <name evidence="2" type="ORF">P8935_16975</name>
</gene>
<organism evidence="2">
    <name type="scientific">Telmatobacter sp. DSM 110680</name>
    <dbReference type="NCBI Taxonomy" id="3036704"/>
    <lineage>
        <taxon>Bacteria</taxon>
        <taxon>Pseudomonadati</taxon>
        <taxon>Acidobacteriota</taxon>
        <taxon>Terriglobia</taxon>
        <taxon>Terriglobales</taxon>
        <taxon>Acidobacteriaceae</taxon>
        <taxon>Telmatobacter</taxon>
    </lineage>
</organism>
<dbReference type="EMBL" id="CP121196">
    <property type="protein sequence ID" value="XBH16256.1"/>
    <property type="molecule type" value="Genomic_DNA"/>
</dbReference>
<feature type="signal peptide" evidence="1">
    <location>
        <begin position="1"/>
        <end position="22"/>
    </location>
</feature>
<keyword evidence="1" id="KW-0732">Signal</keyword>
<evidence type="ECO:0000313" key="2">
    <source>
        <dbReference type="EMBL" id="XBH16256.1"/>
    </source>
</evidence>
<evidence type="ECO:0008006" key="3">
    <source>
        <dbReference type="Google" id="ProtNLM"/>
    </source>
</evidence>
<sequence>MPFKGIRALCLTAGLVLMTAVARPENPNALLPASLTAPQIVEHMLRHNRTQADELKHYQELRHYQVQYKGFAANLVGKLDVAVTFDAASGKSFRIVSQSGSKLLCDKVLKKAVDSEAEAAQNQAATALTPENYKFQLSGTETLAGRPAYILDVEPVTDSKFLYRGKIWVDAAEFAVVKVKAEPAKNPSFWILRPQITYTSAKTGDFWLPEFNRSETKVRVGGTAVFTIDYGTYQVDPAASATTASR</sequence>
<dbReference type="Gene3D" id="2.50.20.10">
    <property type="entry name" value="Lipoprotein localisation LolA/LolB/LppX"/>
    <property type="match status" value="1"/>
</dbReference>
<reference evidence="2" key="1">
    <citation type="submission" date="2023-03" db="EMBL/GenBank/DDBJ databases">
        <title>Edaphobacter sp.</title>
        <authorList>
            <person name="Huber K.J."/>
            <person name="Papendorf J."/>
            <person name="Pilke C."/>
            <person name="Bunk B."/>
            <person name="Sproeer C."/>
            <person name="Pester M."/>
        </authorList>
    </citation>
    <scope>NUCLEOTIDE SEQUENCE</scope>
    <source>
        <strain evidence="2">DSM 110680</strain>
    </source>
</reference>